<dbReference type="AlphaFoldDB" id="A0A6B8RGA5"/>
<organism evidence="5 6">
    <name type="scientific">Paenibacillus psychroresistens</name>
    <dbReference type="NCBI Taxonomy" id="1778678"/>
    <lineage>
        <taxon>Bacteria</taxon>
        <taxon>Bacillati</taxon>
        <taxon>Bacillota</taxon>
        <taxon>Bacilli</taxon>
        <taxon>Bacillales</taxon>
        <taxon>Paenibacillaceae</taxon>
        <taxon>Paenibacillus</taxon>
    </lineage>
</organism>
<dbReference type="InterPro" id="IPR000835">
    <property type="entry name" value="HTH_MarR-typ"/>
</dbReference>
<evidence type="ECO:0000313" key="6">
    <source>
        <dbReference type="Proteomes" id="UP000426246"/>
    </source>
</evidence>
<gene>
    <name evidence="5" type="ORF">EHS13_05475</name>
</gene>
<feature type="domain" description="HTH marR-type" evidence="4">
    <location>
        <begin position="1"/>
        <end position="143"/>
    </location>
</feature>
<evidence type="ECO:0000256" key="2">
    <source>
        <dbReference type="ARBA" id="ARBA00023125"/>
    </source>
</evidence>
<dbReference type="GO" id="GO:0003677">
    <property type="term" value="F:DNA binding"/>
    <property type="evidence" value="ECO:0007669"/>
    <property type="project" value="UniProtKB-KW"/>
</dbReference>
<dbReference type="Pfam" id="PF01047">
    <property type="entry name" value="MarR"/>
    <property type="match status" value="1"/>
</dbReference>
<dbReference type="Gene3D" id="1.10.10.10">
    <property type="entry name" value="Winged helix-like DNA-binding domain superfamily/Winged helix DNA-binding domain"/>
    <property type="match status" value="1"/>
</dbReference>
<dbReference type="GO" id="GO:0003700">
    <property type="term" value="F:DNA-binding transcription factor activity"/>
    <property type="evidence" value="ECO:0007669"/>
    <property type="project" value="InterPro"/>
</dbReference>
<dbReference type="EMBL" id="CP034235">
    <property type="protein sequence ID" value="QGQ94396.1"/>
    <property type="molecule type" value="Genomic_DNA"/>
</dbReference>
<keyword evidence="3" id="KW-0804">Transcription</keyword>
<dbReference type="PROSITE" id="PS50995">
    <property type="entry name" value="HTH_MARR_2"/>
    <property type="match status" value="1"/>
</dbReference>
<sequence>MSTTLDLNHVEAYSEFMQEIGQEMKQYSECFQGSCQLNRTEFTLIDVLRRQGSMMMKDLSTYLMDVSLSTLTRLIDRLEADNYVKRSTDPKDRRCFMISLTDKAAAILEGYPKLTSELAAEMLKSLTEAEQATLMQLIQKMRPQISKSRGGIKDEAGAYKA</sequence>
<evidence type="ECO:0000256" key="1">
    <source>
        <dbReference type="ARBA" id="ARBA00023015"/>
    </source>
</evidence>
<dbReference type="SUPFAM" id="SSF46785">
    <property type="entry name" value="Winged helix' DNA-binding domain"/>
    <property type="match status" value="1"/>
</dbReference>
<evidence type="ECO:0000313" key="5">
    <source>
        <dbReference type="EMBL" id="QGQ94396.1"/>
    </source>
</evidence>
<reference evidence="6" key="1">
    <citation type="submission" date="2018-11" db="EMBL/GenBank/DDBJ databases">
        <title>Complete genome sequence of Paenibacillus sp. ML311-T8.</title>
        <authorList>
            <person name="Nam Y.-D."/>
            <person name="Kang J."/>
            <person name="Chung W.-H."/>
            <person name="Park Y.S."/>
        </authorList>
    </citation>
    <scope>NUCLEOTIDE SEQUENCE [LARGE SCALE GENOMIC DNA]</scope>
    <source>
        <strain evidence="6">ML311-T8</strain>
    </source>
</reference>
<dbReference type="OrthoDB" id="2389730at2"/>
<keyword evidence="2" id="KW-0238">DNA-binding</keyword>
<dbReference type="SMART" id="SM00347">
    <property type="entry name" value="HTH_MARR"/>
    <property type="match status" value="1"/>
</dbReference>
<keyword evidence="6" id="KW-1185">Reference proteome</keyword>
<dbReference type="PRINTS" id="PR00598">
    <property type="entry name" value="HTHMARR"/>
</dbReference>
<protein>
    <submittedName>
        <fullName evidence="5">MarR family transcriptional regulator</fullName>
    </submittedName>
</protein>
<keyword evidence="1" id="KW-0805">Transcription regulation</keyword>
<dbReference type="InterPro" id="IPR036388">
    <property type="entry name" value="WH-like_DNA-bd_sf"/>
</dbReference>
<dbReference type="PANTHER" id="PTHR42756">
    <property type="entry name" value="TRANSCRIPTIONAL REGULATOR, MARR"/>
    <property type="match status" value="1"/>
</dbReference>
<evidence type="ECO:0000259" key="4">
    <source>
        <dbReference type="PROSITE" id="PS50995"/>
    </source>
</evidence>
<dbReference type="RefSeq" id="WP_155699398.1">
    <property type="nucleotide sequence ID" value="NZ_CP034235.1"/>
</dbReference>
<evidence type="ECO:0000256" key="3">
    <source>
        <dbReference type="ARBA" id="ARBA00023163"/>
    </source>
</evidence>
<proteinExistence type="predicted"/>
<dbReference type="Proteomes" id="UP000426246">
    <property type="component" value="Chromosome"/>
</dbReference>
<dbReference type="PANTHER" id="PTHR42756:SF1">
    <property type="entry name" value="TRANSCRIPTIONAL REPRESSOR OF EMRAB OPERON"/>
    <property type="match status" value="1"/>
</dbReference>
<dbReference type="InterPro" id="IPR036390">
    <property type="entry name" value="WH_DNA-bd_sf"/>
</dbReference>
<name>A0A6B8RGA5_9BACL</name>
<dbReference type="KEGG" id="ppsc:EHS13_05475"/>
<accession>A0A6B8RGA5</accession>